<dbReference type="PROSITE" id="PS51462">
    <property type="entry name" value="NUDIX"/>
    <property type="match status" value="1"/>
</dbReference>
<dbReference type="InterPro" id="IPR000086">
    <property type="entry name" value="NUDIX_hydrolase_dom"/>
</dbReference>
<evidence type="ECO:0000313" key="5">
    <source>
        <dbReference type="Proteomes" id="UP000006001"/>
    </source>
</evidence>
<dbReference type="GO" id="GO:0019693">
    <property type="term" value="P:ribose phosphate metabolic process"/>
    <property type="evidence" value="ECO:0007669"/>
    <property type="project" value="TreeGrafter"/>
</dbReference>
<dbReference type="eggNOG" id="COG0494">
    <property type="taxonomic scope" value="Bacteria"/>
</dbReference>
<dbReference type="PANTHER" id="PTHR11839">
    <property type="entry name" value="UDP/ADP-SUGAR PYROPHOSPHATASE"/>
    <property type="match status" value="1"/>
</dbReference>
<dbReference type="HOGENOM" id="CLU_899869_0_0_11"/>
<dbReference type="STRING" id="649764.HMPREF0762_01076"/>
<dbReference type="EMBL" id="ACUX02000006">
    <property type="protein sequence ID" value="EEZ61734.1"/>
    <property type="molecule type" value="Genomic_DNA"/>
</dbReference>
<dbReference type="CDD" id="cd03424">
    <property type="entry name" value="NUDIX_ADPRase_Nudt5_UGPPase_Nudt14"/>
    <property type="match status" value="1"/>
</dbReference>
<reference evidence="4" key="1">
    <citation type="submission" date="2009-10" db="EMBL/GenBank/DDBJ databases">
        <authorList>
            <person name="Weinstock G."/>
            <person name="Sodergren E."/>
            <person name="Clifton S."/>
            <person name="Fulton L."/>
            <person name="Fulton B."/>
            <person name="Courtney L."/>
            <person name="Fronick C."/>
            <person name="Harrison M."/>
            <person name="Strong C."/>
            <person name="Farmer C."/>
            <person name="Delahaunty K."/>
            <person name="Markovic C."/>
            <person name="Hall O."/>
            <person name="Minx P."/>
            <person name="Tomlinson C."/>
            <person name="Mitreva M."/>
            <person name="Nelson J."/>
            <person name="Hou S."/>
            <person name="Wollam A."/>
            <person name="Pepin K.H."/>
            <person name="Johnson M."/>
            <person name="Bhonagiri V."/>
            <person name="Nash W.E."/>
            <person name="Warren W."/>
            <person name="Chinwalla A."/>
            <person name="Mardis E.R."/>
            <person name="Wilson R.K."/>
        </authorList>
    </citation>
    <scope>NUCLEOTIDE SEQUENCE [LARGE SCALE GENOMIC DNA]</scope>
    <source>
        <strain evidence="4">ATCC 700122</strain>
    </source>
</reference>
<gene>
    <name evidence="4" type="ORF">HMPREF0762_01076</name>
</gene>
<feature type="domain" description="Nudix hydrolase" evidence="3">
    <location>
        <begin position="161"/>
        <end position="301"/>
    </location>
</feature>
<name>D0WGX0_SLAES</name>
<dbReference type="SUPFAM" id="SSF55811">
    <property type="entry name" value="Nudix"/>
    <property type="match status" value="1"/>
</dbReference>
<dbReference type="AlphaFoldDB" id="D0WGX0"/>
<dbReference type="PANTHER" id="PTHR11839:SF18">
    <property type="entry name" value="NUDIX HYDROLASE DOMAIN-CONTAINING PROTEIN"/>
    <property type="match status" value="1"/>
</dbReference>
<dbReference type="GO" id="GO:0006753">
    <property type="term" value="P:nucleoside phosphate metabolic process"/>
    <property type="evidence" value="ECO:0007669"/>
    <property type="project" value="TreeGrafter"/>
</dbReference>
<accession>D0WGX0</accession>
<dbReference type="InterPro" id="IPR015797">
    <property type="entry name" value="NUDIX_hydrolase-like_dom_sf"/>
</dbReference>
<dbReference type="Proteomes" id="UP000006001">
    <property type="component" value="Unassembled WGS sequence"/>
</dbReference>
<evidence type="ECO:0000313" key="4">
    <source>
        <dbReference type="EMBL" id="EEZ61734.1"/>
    </source>
</evidence>
<dbReference type="InterPro" id="IPR020084">
    <property type="entry name" value="NUDIX_hydrolase_CS"/>
</dbReference>
<comment type="cofactor">
    <cofactor evidence="1">
        <name>Mg(2+)</name>
        <dbReference type="ChEBI" id="CHEBI:18420"/>
    </cofactor>
</comment>
<proteinExistence type="predicted"/>
<dbReference type="Gene3D" id="3.90.79.10">
    <property type="entry name" value="Nucleoside Triphosphate Pyrophosphohydrolase"/>
    <property type="match status" value="1"/>
</dbReference>
<dbReference type="GO" id="GO:0016787">
    <property type="term" value="F:hydrolase activity"/>
    <property type="evidence" value="ECO:0007669"/>
    <property type="project" value="UniProtKB-KW"/>
</dbReference>
<keyword evidence="5" id="KW-1185">Reference proteome</keyword>
<dbReference type="PROSITE" id="PS00893">
    <property type="entry name" value="NUDIX_BOX"/>
    <property type="match status" value="1"/>
</dbReference>
<comment type="caution">
    <text evidence="4">The sequence shown here is derived from an EMBL/GenBank/DDBJ whole genome shotgun (WGS) entry which is preliminary data.</text>
</comment>
<organism evidence="4 5">
    <name type="scientific">Slackia exigua (strain ATCC 700122 / DSM 15923 / CIP 105133 / JCM 11022 / KCTC 5966 / S-7)</name>
    <dbReference type="NCBI Taxonomy" id="649764"/>
    <lineage>
        <taxon>Bacteria</taxon>
        <taxon>Bacillati</taxon>
        <taxon>Actinomycetota</taxon>
        <taxon>Coriobacteriia</taxon>
        <taxon>Eggerthellales</taxon>
        <taxon>Eggerthellaceae</taxon>
        <taxon>Slackia</taxon>
    </lineage>
</organism>
<sequence>MGLLLCGCVRKIVRHRIAVAPESFSCLIIQFDASNFQLMMHQITIAVHGVIRVGGSSLSAARAIIASSHGRVAVGRSAFVGDNGGKANRCEEACVRMEFKGGETPRLMKADLLSPGWLNKFDLHFELPDGSVHTYETVSRKKDAVYRAALDAAAAGEDVAGDGDAVCIVGVTRAGAFVLTREFRCPVNAWTIAFPAGLVEPGEDILEAADRELREETGYAFVREADGTPTRAFRFAHPGFSTLGVTDESVALVFALVERAGEPHTEPTEFIEAFELARADIPSFLEACADPMCVRTQIVLGMTAFGLVG</sequence>
<dbReference type="Pfam" id="PF00293">
    <property type="entry name" value="NUDIX"/>
    <property type="match status" value="1"/>
</dbReference>
<evidence type="ECO:0000256" key="1">
    <source>
        <dbReference type="ARBA" id="ARBA00001946"/>
    </source>
</evidence>
<evidence type="ECO:0000259" key="3">
    <source>
        <dbReference type="PROSITE" id="PS51462"/>
    </source>
</evidence>
<keyword evidence="2 4" id="KW-0378">Hydrolase</keyword>
<evidence type="ECO:0000256" key="2">
    <source>
        <dbReference type="ARBA" id="ARBA00022801"/>
    </source>
</evidence>
<protein>
    <submittedName>
        <fullName evidence="4">Hydrolase, NUDIX family</fullName>
    </submittedName>
</protein>